<reference evidence="1" key="1">
    <citation type="journal article" date="2016" name="Nat. Genet.">
        <title>A high-quality carrot genome assembly provides new insights into carotenoid accumulation and asterid genome evolution.</title>
        <authorList>
            <person name="Iorizzo M."/>
            <person name="Ellison S."/>
            <person name="Senalik D."/>
            <person name="Zeng P."/>
            <person name="Satapoomin P."/>
            <person name="Huang J."/>
            <person name="Bowman M."/>
            <person name="Iovene M."/>
            <person name="Sanseverino W."/>
            <person name="Cavagnaro P."/>
            <person name="Yildiz M."/>
            <person name="Macko-Podgorni A."/>
            <person name="Moranska E."/>
            <person name="Grzebelus E."/>
            <person name="Grzebelus D."/>
            <person name="Ashrafi H."/>
            <person name="Zheng Z."/>
            <person name="Cheng S."/>
            <person name="Spooner D."/>
            <person name="Van Deynze A."/>
            <person name="Simon P."/>
        </authorList>
    </citation>
    <scope>NUCLEOTIDE SEQUENCE</scope>
    <source>
        <tissue evidence="1">Leaf</tissue>
    </source>
</reference>
<dbReference type="OMA" id="WVNMSAT"/>
<dbReference type="OrthoDB" id="678007at2759"/>
<dbReference type="Proteomes" id="UP000077755">
    <property type="component" value="Chromosome 5"/>
</dbReference>
<protein>
    <submittedName>
        <fullName evidence="1">Uncharacterized protein</fullName>
    </submittedName>
</protein>
<organism evidence="1 2">
    <name type="scientific">Daucus carota subsp. sativus</name>
    <name type="common">Carrot</name>
    <dbReference type="NCBI Taxonomy" id="79200"/>
    <lineage>
        <taxon>Eukaryota</taxon>
        <taxon>Viridiplantae</taxon>
        <taxon>Streptophyta</taxon>
        <taxon>Embryophyta</taxon>
        <taxon>Tracheophyta</taxon>
        <taxon>Spermatophyta</taxon>
        <taxon>Magnoliopsida</taxon>
        <taxon>eudicotyledons</taxon>
        <taxon>Gunneridae</taxon>
        <taxon>Pentapetalae</taxon>
        <taxon>asterids</taxon>
        <taxon>campanulids</taxon>
        <taxon>Apiales</taxon>
        <taxon>Apiaceae</taxon>
        <taxon>Apioideae</taxon>
        <taxon>Scandiceae</taxon>
        <taxon>Daucinae</taxon>
        <taxon>Daucus</taxon>
        <taxon>Daucus sect. Daucus</taxon>
    </lineage>
</organism>
<sequence length="91" mass="9837">MEAARSESPPSAPATNAGVKPEEVSPLKRAWVNMSATLQEHFRYFKASLYGLGKKVTARSEKEAAEADLQAAKMQVEAADAAEESKNKISQ</sequence>
<keyword evidence="2" id="KW-1185">Reference proteome</keyword>
<dbReference type="Gramene" id="KZM96081">
    <property type="protein sequence ID" value="KZM96081"/>
    <property type="gene ID" value="DCAR_019323"/>
</dbReference>
<gene>
    <name evidence="1" type="ORF">DCAR_0522112</name>
</gene>
<proteinExistence type="predicted"/>
<dbReference type="AlphaFoldDB" id="A0A164ZLA8"/>
<evidence type="ECO:0000313" key="2">
    <source>
        <dbReference type="Proteomes" id="UP000077755"/>
    </source>
</evidence>
<dbReference type="EMBL" id="CP093347">
    <property type="protein sequence ID" value="WOH02723.1"/>
    <property type="molecule type" value="Genomic_DNA"/>
</dbReference>
<evidence type="ECO:0000313" key="1">
    <source>
        <dbReference type="EMBL" id="WOH02723.1"/>
    </source>
</evidence>
<accession>A0A164ZLA8</accession>
<reference evidence="1" key="2">
    <citation type="submission" date="2022-03" db="EMBL/GenBank/DDBJ databases">
        <title>Draft title - Genomic analysis of global carrot germplasm unveils the trajectory of domestication and the origin of high carotenoid orange carrot.</title>
        <authorList>
            <person name="Iorizzo M."/>
            <person name="Ellison S."/>
            <person name="Senalik D."/>
            <person name="Macko-Podgorni A."/>
            <person name="Grzebelus D."/>
            <person name="Bostan H."/>
            <person name="Rolling W."/>
            <person name="Curaba J."/>
            <person name="Simon P."/>
        </authorList>
    </citation>
    <scope>NUCLEOTIDE SEQUENCE</scope>
    <source>
        <tissue evidence="1">Leaf</tissue>
    </source>
</reference>
<name>A0A164ZLA8_DAUCS</name>